<feature type="region of interest" description="Disordered" evidence="1">
    <location>
        <begin position="388"/>
        <end position="490"/>
    </location>
</feature>
<organism evidence="4 5">
    <name type="scientific">Ammoniphilus oxalaticus</name>
    <dbReference type="NCBI Taxonomy" id="66863"/>
    <lineage>
        <taxon>Bacteria</taxon>
        <taxon>Bacillati</taxon>
        <taxon>Bacillota</taxon>
        <taxon>Bacilli</taxon>
        <taxon>Bacillales</taxon>
        <taxon>Paenibacillaceae</taxon>
        <taxon>Aneurinibacillus group</taxon>
        <taxon>Ammoniphilus</taxon>
    </lineage>
</organism>
<dbReference type="Proteomes" id="UP000284219">
    <property type="component" value="Unassembled WGS sequence"/>
</dbReference>
<reference evidence="4 5" key="1">
    <citation type="submission" date="2016-08" db="EMBL/GenBank/DDBJ databases">
        <title>Novel Firmicute Genomes.</title>
        <authorList>
            <person name="Poppleton D.I."/>
            <person name="Gribaldo S."/>
        </authorList>
    </citation>
    <scope>NUCLEOTIDE SEQUENCE [LARGE SCALE GENOMIC DNA]</scope>
    <source>
        <strain evidence="4 5">RAOx-1</strain>
    </source>
</reference>
<feature type="region of interest" description="Disordered" evidence="1">
    <location>
        <begin position="653"/>
        <end position="678"/>
    </location>
</feature>
<feature type="region of interest" description="Disordered" evidence="1">
    <location>
        <begin position="532"/>
        <end position="623"/>
    </location>
</feature>
<evidence type="ECO:0000313" key="4">
    <source>
        <dbReference type="EMBL" id="RKD26497.1"/>
    </source>
</evidence>
<keyword evidence="2" id="KW-0812">Transmembrane</keyword>
<feature type="compositionally biased region" description="Low complexity" evidence="1">
    <location>
        <begin position="585"/>
        <end position="605"/>
    </location>
</feature>
<proteinExistence type="predicted"/>
<feature type="compositionally biased region" description="Polar residues" evidence="1">
    <location>
        <begin position="538"/>
        <end position="560"/>
    </location>
</feature>
<dbReference type="AlphaFoldDB" id="A0A419SQ74"/>
<dbReference type="InterPro" id="IPR058521">
    <property type="entry name" value="DUF8208"/>
</dbReference>
<protein>
    <recommendedName>
        <fullName evidence="3">DUF8208 domain-containing protein</fullName>
    </recommendedName>
</protein>
<name>A0A419SQ74_9BACL</name>
<dbReference type="InterPro" id="IPR058066">
    <property type="entry name" value="pXO2-14_N"/>
</dbReference>
<dbReference type="OrthoDB" id="1938921at2"/>
<feature type="transmembrane region" description="Helical" evidence="2">
    <location>
        <begin position="299"/>
        <end position="324"/>
    </location>
</feature>
<feature type="compositionally biased region" description="Basic residues" evidence="1">
    <location>
        <begin position="663"/>
        <end position="678"/>
    </location>
</feature>
<feature type="compositionally biased region" description="Polar residues" evidence="1">
    <location>
        <begin position="569"/>
        <end position="583"/>
    </location>
</feature>
<feature type="compositionally biased region" description="Basic and acidic residues" evidence="1">
    <location>
        <begin position="653"/>
        <end position="662"/>
    </location>
</feature>
<feature type="domain" description="DUF8208" evidence="3">
    <location>
        <begin position="20"/>
        <end position="371"/>
    </location>
</feature>
<dbReference type="EMBL" id="MCHY01000003">
    <property type="protein sequence ID" value="RKD26497.1"/>
    <property type="molecule type" value="Genomic_DNA"/>
</dbReference>
<dbReference type="NCBIfam" id="NF045890">
    <property type="entry name" value="conj_pls20_p028"/>
    <property type="match status" value="1"/>
</dbReference>
<sequence length="678" mass="73586">MSDGEIIIKLEQFEDYLTIGSVFSDPFRWIGWVLIKGLSLMLDGLEKVTNEVLMIKLFFDHPDIAAFVSAIRPFLYLLLAFSLIYAGYLLIFQKKFNREGMAVNLFVALSVLALLGVGMEKANEFTDEAIQAIGSQQVYEEQSGTLSQNILSRNIYDLIQFDSHSWSSAELDQPNTIPFSMIGGISITEKFDSSRKELDMSEDGKDLSKKQLMWNGFEKELSKLDQGMLSWNNQYYYRYSPDWITLATTIVVMAFTLFSIAYKLARLSYELAFNYVLAMIISPVDLHDGQKTKKILQSILNTFVVIILIFLSMKVYMVGTAYLANQLNGFAYLVALIAFSVAVIDGPNIVERIFGIDAGLKSGWGVLAGAYAGYRMVNALGSGVNGLARQGAQSNDKNRGTPSSMRGGGHGEKAPSPNDGEKGEENNRVAVPGTDTGGSNTGGAAGSETETGSIPGLGSVSRQTEEPAQRKQTRAPSPNDHERGMGGFRGLAPSFAHAGVGAISGAGSASMVRSMSRMEPANVSDQAMVHPNADASRAQPTVSGSTTDGGSASRPSSAGVQGTRPVRGGSSSMTRTASVTDTAKVTDQTTVQQNTDVSSVQQTVQGATTEHVRKTGASATPRVSNRVERSAMNQQTVHETIASNQEIAVTRVIEEKNQTRHTDKQKKQRVERKNHKKR</sequence>
<feature type="transmembrane region" description="Helical" evidence="2">
    <location>
        <begin position="243"/>
        <end position="262"/>
    </location>
</feature>
<feature type="transmembrane region" description="Helical" evidence="2">
    <location>
        <begin position="330"/>
        <end position="350"/>
    </location>
</feature>
<feature type="compositionally biased region" description="Basic and acidic residues" evidence="1">
    <location>
        <begin position="409"/>
        <end position="427"/>
    </location>
</feature>
<feature type="compositionally biased region" description="Gly residues" evidence="1">
    <location>
        <begin position="435"/>
        <end position="445"/>
    </location>
</feature>
<keyword evidence="2" id="KW-0472">Membrane</keyword>
<gene>
    <name evidence="4" type="ORF">BEP19_16805</name>
</gene>
<evidence type="ECO:0000256" key="2">
    <source>
        <dbReference type="SAM" id="Phobius"/>
    </source>
</evidence>
<dbReference type="Pfam" id="PF26635">
    <property type="entry name" value="DUF8208"/>
    <property type="match status" value="1"/>
</dbReference>
<accession>A0A419SQ74</accession>
<feature type="transmembrane region" description="Helical" evidence="2">
    <location>
        <begin position="64"/>
        <end position="90"/>
    </location>
</feature>
<evidence type="ECO:0000259" key="3">
    <source>
        <dbReference type="Pfam" id="PF26635"/>
    </source>
</evidence>
<feature type="transmembrane region" description="Helical" evidence="2">
    <location>
        <begin position="102"/>
        <end position="119"/>
    </location>
</feature>
<keyword evidence="2" id="KW-1133">Transmembrane helix</keyword>
<keyword evidence="5" id="KW-1185">Reference proteome</keyword>
<feature type="compositionally biased region" description="Polar residues" evidence="1">
    <location>
        <begin position="391"/>
        <end position="404"/>
    </location>
</feature>
<comment type="caution">
    <text evidence="4">The sequence shown here is derived from an EMBL/GenBank/DDBJ whole genome shotgun (WGS) entry which is preliminary data.</text>
</comment>
<evidence type="ECO:0000313" key="5">
    <source>
        <dbReference type="Proteomes" id="UP000284219"/>
    </source>
</evidence>
<dbReference type="RefSeq" id="WP_120188150.1">
    <property type="nucleotide sequence ID" value="NZ_MCHY01000003.1"/>
</dbReference>
<evidence type="ECO:0000256" key="1">
    <source>
        <dbReference type="SAM" id="MobiDB-lite"/>
    </source>
</evidence>